<evidence type="ECO:0000313" key="2">
    <source>
        <dbReference type="Proteomes" id="UP000030023"/>
    </source>
</evidence>
<keyword evidence="2" id="KW-1185">Reference proteome</keyword>
<evidence type="ECO:0000313" key="1">
    <source>
        <dbReference type="EMBL" id="KGO23687.1"/>
    </source>
</evidence>
<organism evidence="1 2">
    <name type="scientific">Oenococcus alcoholitolerans</name>
    <dbReference type="NCBI Taxonomy" id="931074"/>
    <lineage>
        <taxon>Bacteria</taxon>
        <taxon>Bacillati</taxon>
        <taxon>Bacillota</taxon>
        <taxon>Bacilli</taxon>
        <taxon>Lactobacillales</taxon>
        <taxon>Lactobacillaceae</taxon>
        <taxon>Oenococcus</taxon>
    </lineage>
</organism>
<name>A0ABR4XP68_9LACO</name>
<reference evidence="1 2" key="1">
    <citation type="journal article" date="2014" name="Antonie Van Leeuwenhoek">
        <title>Oenococcus alcoholitolerans sp. nov., a lactic acid bacteria isolated from cachaca and ethanol fermentation processes.</title>
        <authorList>
            <person name="Badotti F."/>
            <person name="Moreira A.P."/>
            <person name="Tonon L.A."/>
            <person name="de Lucena B.T."/>
            <person name="Gomes Fde C."/>
            <person name="Kruger R."/>
            <person name="Thompson C.C."/>
            <person name="de Morais M.A.Jr."/>
            <person name="Rosa C.A."/>
            <person name="Thompson F.L."/>
        </authorList>
    </citation>
    <scope>NUCLEOTIDE SEQUENCE [LARGE SCALE GENOMIC DNA]</scope>
    <source>
        <strain evidence="1 2">UFRJ-M7.2.18</strain>
    </source>
</reference>
<proteinExistence type="predicted"/>
<comment type="caution">
    <text evidence="1">The sequence shown here is derived from an EMBL/GenBank/DDBJ whole genome shotgun (WGS) entry which is preliminary data.</text>
</comment>
<dbReference type="EMBL" id="AXCV01000498">
    <property type="protein sequence ID" value="KGO23687.1"/>
    <property type="molecule type" value="Genomic_DNA"/>
</dbReference>
<accession>A0ABR4XP68</accession>
<gene>
    <name evidence="1" type="ORF">Q757_08700</name>
</gene>
<dbReference type="Proteomes" id="UP000030023">
    <property type="component" value="Unassembled WGS sequence"/>
</dbReference>
<protein>
    <submittedName>
        <fullName evidence="1">Uncharacterized protein</fullName>
    </submittedName>
</protein>
<sequence length="101" mass="12025">MDQGKKMLIDNMIGSKIEYLLNFQRSIDNENIPMIYQLLDSARYNSLINGWSQADDNRVLNSLVESLRFELAEFTAPYLIDYLKKYFPFFKIQKNKDQYIL</sequence>